<protein>
    <submittedName>
        <fullName evidence="1">Uncharacterized protein</fullName>
    </submittedName>
</protein>
<dbReference type="AlphaFoldDB" id="A0A9P0LEK2"/>
<sequence>MSVLKHQMTLIFTNRVFRVSERSIYHNFSH</sequence>
<keyword evidence="2" id="KW-1185">Reference proteome</keyword>
<dbReference type="EMBL" id="CAKOFQ010007163">
    <property type="protein sequence ID" value="CAH1993024.1"/>
    <property type="molecule type" value="Genomic_DNA"/>
</dbReference>
<comment type="caution">
    <text evidence="1">The sequence shown here is derived from an EMBL/GenBank/DDBJ whole genome shotgun (WGS) entry which is preliminary data.</text>
</comment>
<gene>
    <name evidence="1" type="ORF">ACAOBT_LOCUS21232</name>
</gene>
<dbReference type="Proteomes" id="UP001152888">
    <property type="component" value="Unassembled WGS sequence"/>
</dbReference>
<reference evidence="1" key="1">
    <citation type="submission" date="2022-03" db="EMBL/GenBank/DDBJ databases">
        <authorList>
            <person name="Sayadi A."/>
        </authorList>
    </citation>
    <scope>NUCLEOTIDE SEQUENCE</scope>
</reference>
<name>A0A9P0LEK2_ACAOB</name>
<organism evidence="1 2">
    <name type="scientific">Acanthoscelides obtectus</name>
    <name type="common">Bean weevil</name>
    <name type="synonym">Bruchus obtectus</name>
    <dbReference type="NCBI Taxonomy" id="200917"/>
    <lineage>
        <taxon>Eukaryota</taxon>
        <taxon>Metazoa</taxon>
        <taxon>Ecdysozoa</taxon>
        <taxon>Arthropoda</taxon>
        <taxon>Hexapoda</taxon>
        <taxon>Insecta</taxon>
        <taxon>Pterygota</taxon>
        <taxon>Neoptera</taxon>
        <taxon>Endopterygota</taxon>
        <taxon>Coleoptera</taxon>
        <taxon>Polyphaga</taxon>
        <taxon>Cucujiformia</taxon>
        <taxon>Chrysomeloidea</taxon>
        <taxon>Chrysomelidae</taxon>
        <taxon>Bruchinae</taxon>
        <taxon>Bruchini</taxon>
        <taxon>Acanthoscelides</taxon>
    </lineage>
</organism>
<accession>A0A9P0LEK2</accession>
<evidence type="ECO:0000313" key="1">
    <source>
        <dbReference type="EMBL" id="CAH1993024.1"/>
    </source>
</evidence>
<evidence type="ECO:0000313" key="2">
    <source>
        <dbReference type="Proteomes" id="UP001152888"/>
    </source>
</evidence>
<proteinExistence type="predicted"/>